<dbReference type="CDD" id="cd05795">
    <property type="entry name" value="Ribosomal_P0_L10e"/>
    <property type="match status" value="1"/>
</dbReference>
<proteinExistence type="inferred from homology"/>
<feature type="domain" description="Large ribosomal subunit protein uL10-like insertion" evidence="6">
    <location>
        <begin position="120"/>
        <end position="189"/>
    </location>
</feature>
<keyword evidence="3 4" id="KW-0687">Ribonucleoprotein</keyword>
<name>Q4N920_THEPA</name>
<organism evidence="7 8">
    <name type="scientific">Theileria parva</name>
    <name type="common">East coast fever infection agent</name>
    <dbReference type="NCBI Taxonomy" id="5875"/>
    <lineage>
        <taxon>Eukaryota</taxon>
        <taxon>Sar</taxon>
        <taxon>Alveolata</taxon>
        <taxon>Apicomplexa</taxon>
        <taxon>Aconoidasida</taxon>
        <taxon>Piroplasmida</taxon>
        <taxon>Theileriidae</taxon>
        <taxon>Theileria</taxon>
    </lineage>
</organism>
<dbReference type="eggNOG" id="KOG0815">
    <property type="taxonomic scope" value="Eukaryota"/>
</dbReference>
<evidence type="ECO:0000313" key="8">
    <source>
        <dbReference type="Proteomes" id="UP000001949"/>
    </source>
</evidence>
<evidence type="ECO:0000256" key="5">
    <source>
        <dbReference type="SAM" id="MobiDB-lite"/>
    </source>
</evidence>
<dbReference type="InParanoid" id="Q4N920"/>
<dbReference type="FunFam" id="3.90.105.20:FF:000001">
    <property type="entry name" value="60S acidic ribosomal protein P0"/>
    <property type="match status" value="1"/>
</dbReference>
<evidence type="ECO:0000256" key="3">
    <source>
        <dbReference type="ARBA" id="ARBA00023274"/>
    </source>
</evidence>
<dbReference type="Gene3D" id="3.90.105.20">
    <property type="match status" value="1"/>
</dbReference>
<accession>Q4N920</accession>
<sequence length="321" mass="35357">MKMVEMSCRMAKVSKSEKKKLYFERLTSLMRTYSKILIVSVDHVGSRQMASVRHSLRGMATILMGKNTVIRTALQKNFPDSPDVEKVAQCVKLNTGFVFCEADPMEVREVILNNRVPAPAKQGVIAPSDVFIPAGSTGLDPSQTSFFQALGISTKIVKGQIEIQNEVHLIKKDDKVTASGATLLQKLNIKPFSYGLKVEKIYDSGAISDASVLDVTDEDILSVVKLGVSYANAMARELGYPTSLSVDHALLEGFKNCISLVLDSEFTFPQMSTLKQFLENPDAFSGTASGTVTSQAVEEKKEEKEEEEEEEDEDMGFSLFD</sequence>
<protein>
    <recommendedName>
        <fullName evidence="4">60S acidic ribosomal protein P0</fullName>
    </recommendedName>
</protein>
<dbReference type="Pfam" id="PF00466">
    <property type="entry name" value="Ribosomal_L10"/>
    <property type="match status" value="1"/>
</dbReference>
<dbReference type="GO" id="GO:0000027">
    <property type="term" value="P:ribosomal large subunit assembly"/>
    <property type="evidence" value="ECO:0007669"/>
    <property type="project" value="TreeGrafter"/>
</dbReference>
<dbReference type="PIRSF" id="PIRSF039087">
    <property type="entry name" value="L10E"/>
    <property type="match status" value="1"/>
</dbReference>
<feature type="region of interest" description="Disordered" evidence="5">
    <location>
        <begin position="284"/>
        <end position="321"/>
    </location>
</feature>
<dbReference type="GO" id="GO:0070180">
    <property type="term" value="F:large ribosomal subunit rRNA binding"/>
    <property type="evidence" value="ECO:0007669"/>
    <property type="project" value="TreeGrafter"/>
</dbReference>
<dbReference type="VEuPathDB" id="PiroplasmaDB:TpMuguga_01g02155"/>
<dbReference type="FunCoup" id="Q4N920">
    <property type="interactions" value="316"/>
</dbReference>
<dbReference type="Gene3D" id="3.30.70.1730">
    <property type="match status" value="1"/>
</dbReference>
<dbReference type="PANTHER" id="PTHR45699:SF3">
    <property type="entry name" value="LARGE RIBOSOMAL SUBUNIT PROTEIN UL10"/>
    <property type="match status" value="1"/>
</dbReference>
<feature type="compositionally biased region" description="Acidic residues" evidence="5">
    <location>
        <begin position="304"/>
        <end position="315"/>
    </location>
</feature>
<evidence type="ECO:0000313" key="7">
    <source>
        <dbReference type="EMBL" id="EAN33538.1"/>
    </source>
</evidence>
<reference evidence="7 8" key="1">
    <citation type="journal article" date="2005" name="Science">
        <title>Genome sequence of Theileria parva, a bovine pathogen that transforms lymphocytes.</title>
        <authorList>
            <person name="Gardner M.J."/>
            <person name="Bishop R."/>
            <person name="Shah T."/>
            <person name="de Villiers E.P."/>
            <person name="Carlton J.M."/>
            <person name="Hall N."/>
            <person name="Ren Q."/>
            <person name="Paulsen I.T."/>
            <person name="Pain A."/>
            <person name="Berriman M."/>
            <person name="Wilson R.J.M."/>
            <person name="Sato S."/>
            <person name="Ralph S.A."/>
            <person name="Mann D.J."/>
            <person name="Xiong Z."/>
            <person name="Shallom S.J."/>
            <person name="Weidman J."/>
            <person name="Jiang L."/>
            <person name="Lynn J."/>
            <person name="Weaver B."/>
            <person name="Shoaibi A."/>
            <person name="Domingo A.R."/>
            <person name="Wasawo D."/>
            <person name="Crabtree J."/>
            <person name="Wortman J.R."/>
            <person name="Haas B."/>
            <person name="Angiuoli S.V."/>
            <person name="Creasy T.H."/>
            <person name="Lu C."/>
            <person name="Suh B."/>
            <person name="Silva J.C."/>
            <person name="Utterback T.R."/>
            <person name="Feldblyum T.V."/>
            <person name="Pertea M."/>
            <person name="Allen J."/>
            <person name="Nierman W.C."/>
            <person name="Taracha E.L.N."/>
            <person name="Salzberg S.L."/>
            <person name="White O.R."/>
            <person name="Fitzhugh H.A."/>
            <person name="Morzaria S."/>
            <person name="Venter J.C."/>
            <person name="Fraser C.M."/>
            <person name="Nene V."/>
        </authorList>
    </citation>
    <scope>NUCLEOTIDE SEQUENCE [LARGE SCALE GENOMIC DNA]</scope>
    <source>
        <strain evidence="7 8">Muguga</strain>
    </source>
</reference>
<dbReference type="Proteomes" id="UP000001949">
    <property type="component" value="Unassembled WGS sequence"/>
</dbReference>
<evidence type="ECO:0000256" key="1">
    <source>
        <dbReference type="ARBA" id="ARBA00008889"/>
    </source>
</evidence>
<comment type="similarity">
    <text evidence="1 4">Belongs to the universal ribosomal protein uL10 family.</text>
</comment>
<dbReference type="OMA" id="DMNPFKL"/>
<dbReference type="EMBL" id="AAGK01000001">
    <property type="protein sequence ID" value="EAN33538.1"/>
    <property type="molecule type" value="Genomic_DNA"/>
</dbReference>
<dbReference type="InterPro" id="IPR001790">
    <property type="entry name" value="Ribosomal_uL10"/>
</dbReference>
<dbReference type="PANTHER" id="PTHR45699">
    <property type="entry name" value="60S ACIDIC RIBOSOMAL PROTEIN P0"/>
    <property type="match status" value="1"/>
</dbReference>
<dbReference type="GO" id="GO:0002181">
    <property type="term" value="P:cytoplasmic translation"/>
    <property type="evidence" value="ECO:0007669"/>
    <property type="project" value="TreeGrafter"/>
</dbReference>
<dbReference type="InterPro" id="IPR040637">
    <property type="entry name" value="Ribosomal_uL10-like_insert"/>
</dbReference>
<dbReference type="InterPro" id="IPR030670">
    <property type="entry name" value="uL10_eukaryotes"/>
</dbReference>
<dbReference type="GO" id="GO:0003735">
    <property type="term" value="F:structural constituent of ribosome"/>
    <property type="evidence" value="ECO:0007669"/>
    <property type="project" value="TreeGrafter"/>
</dbReference>
<gene>
    <name evidence="7" type="ordered locus">TP01_0294</name>
</gene>
<feature type="compositionally biased region" description="Polar residues" evidence="5">
    <location>
        <begin position="286"/>
        <end position="296"/>
    </location>
</feature>
<comment type="function">
    <text evidence="4">Ribosomal protein P0 is the functional equivalent of E.coli protein L10.</text>
</comment>
<dbReference type="InterPro" id="IPR050323">
    <property type="entry name" value="Ribosomal_protein_uL10"/>
</dbReference>
<dbReference type="GeneID" id="3502734"/>
<keyword evidence="2 4" id="KW-0689">Ribosomal protein</keyword>
<dbReference type="Pfam" id="PF00428">
    <property type="entry name" value="Ribosomal_60s"/>
    <property type="match status" value="1"/>
</dbReference>
<evidence type="ECO:0000259" key="6">
    <source>
        <dbReference type="Pfam" id="PF17777"/>
    </source>
</evidence>
<dbReference type="InterPro" id="IPR043164">
    <property type="entry name" value="Ribosomal_uL10-like_insert_sf"/>
</dbReference>
<dbReference type="SUPFAM" id="SSF160369">
    <property type="entry name" value="Ribosomal protein L10-like"/>
    <property type="match status" value="1"/>
</dbReference>
<dbReference type="STRING" id="5875.Q4N920"/>
<evidence type="ECO:0000256" key="4">
    <source>
        <dbReference type="PIRNR" id="PIRNR039087"/>
    </source>
</evidence>
<evidence type="ECO:0000256" key="2">
    <source>
        <dbReference type="ARBA" id="ARBA00022980"/>
    </source>
</evidence>
<dbReference type="AlphaFoldDB" id="Q4N920"/>
<dbReference type="GO" id="GO:0022625">
    <property type="term" value="C:cytosolic large ribosomal subunit"/>
    <property type="evidence" value="ECO:0007669"/>
    <property type="project" value="TreeGrafter"/>
</dbReference>
<dbReference type="Pfam" id="PF17777">
    <property type="entry name" value="RL10P_insert"/>
    <property type="match status" value="1"/>
</dbReference>
<keyword evidence="8" id="KW-1185">Reference proteome</keyword>
<dbReference type="InterPro" id="IPR043141">
    <property type="entry name" value="Ribosomal_uL10-like_sf"/>
</dbReference>
<dbReference type="KEGG" id="tpv:TP01_0294"/>
<comment type="caution">
    <text evidence="7">The sequence shown here is derived from an EMBL/GenBank/DDBJ whole genome shotgun (WGS) entry which is preliminary data.</text>
</comment>